<dbReference type="Gene3D" id="1.10.530.10">
    <property type="match status" value="1"/>
</dbReference>
<dbReference type="GO" id="GO:0007156">
    <property type="term" value="P:homophilic cell adhesion via plasma membrane adhesion molecules"/>
    <property type="evidence" value="ECO:0007669"/>
    <property type="project" value="TreeGrafter"/>
</dbReference>
<feature type="domain" description="Ig-like" evidence="9">
    <location>
        <begin position="510"/>
        <end position="569"/>
    </location>
</feature>
<proteinExistence type="predicted"/>
<dbReference type="InterPro" id="IPR023346">
    <property type="entry name" value="Lysozyme-like_dom_sf"/>
</dbReference>
<dbReference type="SMART" id="SM00409">
    <property type="entry name" value="IG"/>
    <property type="match status" value="5"/>
</dbReference>
<evidence type="ECO:0000313" key="11">
    <source>
        <dbReference type="Proteomes" id="UP000289886"/>
    </source>
</evidence>
<dbReference type="SMART" id="SM00408">
    <property type="entry name" value="IGc2"/>
    <property type="match status" value="5"/>
</dbReference>
<dbReference type="SUPFAM" id="SSF53955">
    <property type="entry name" value="Lysozyme-like"/>
    <property type="match status" value="1"/>
</dbReference>
<dbReference type="FunFam" id="2.60.40.10:FF:000343">
    <property type="entry name" value="inactive tyrosine-protein kinase 7"/>
    <property type="match status" value="1"/>
</dbReference>
<feature type="signal peptide" evidence="7">
    <location>
        <begin position="1"/>
        <end position="25"/>
    </location>
</feature>
<keyword evidence="7" id="KW-0732">Signal</keyword>
<feature type="domain" description="Protein kinase" evidence="8">
    <location>
        <begin position="790"/>
        <end position="1006"/>
    </location>
</feature>
<dbReference type="PROSITE" id="PS50835">
    <property type="entry name" value="IG_LIKE"/>
    <property type="match status" value="5"/>
</dbReference>
<evidence type="ECO:0000256" key="4">
    <source>
        <dbReference type="ARBA" id="ARBA00023319"/>
    </source>
</evidence>
<dbReference type="Gene3D" id="3.30.200.20">
    <property type="entry name" value="Phosphorylase Kinase, domain 1"/>
    <property type="match status" value="1"/>
</dbReference>
<accession>A0A444UCU7</accession>
<evidence type="ECO:0000256" key="2">
    <source>
        <dbReference type="ARBA" id="ARBA00023157"/>
    </source>
</evidence>
<evidence type="ECO:0000259" key="8">
    <source>
        <dbReference type="PROSITE" id="PS50011"/>
    </source>
</evidence>
<dbReference type="InterPro" id="IPR003599">
    <property type="entry name" value="Ig_sub"/>
</dbReference>
<dbReference type="Gene3D" id="1.10.510.10">
    <property type="entry name" value="Transferase(Phosphotransferase) domain 1"/>
    <property type="match status" value="1"/>
</dbReference>
<feature type="region of interest" description="Disordered" evidence="5">
    <location>
        <begin position="171"/>
        <end position="205"/>
    </location>
</feature>
<keyword evidence="6" id="KW-0812">Transmembrane</keyword>
<keyword evidence="4" id="KW-0393">Immunoglobulin domain</keyword>
<dbReference type="Proteomes" id="UP000289886">
    <property type="component" value="Unassembled WGS sequence"/>
</dbReference>
<dbReference type="GO" id="GO:0030424">
    <property type="term" value="C:axon"/>
    <property type="evidence" value="ECO:0007669"/>
    <property type="project" value="TreeGrafter"/>
</dbReference>
<gene>
    <name evidence="10" type="ORF">EOD39_1366</name>
</gene>
<evidence type="ECO:0000256" key="5">
    <source>
        <dbReference type="SAM" id="MobiDB-lite"/>
    </source>
</evidence>
<keyword evidence="3" id="KW-0325">Glycoprotein</keyword>
<evidence type="ECO:0000256" key="6">
    <source>
        <dbReference type="SAM" id="Phobius"/>
    </source>
</evidence>
<dbReference type="FunFam" id="2.60.40.10:FF:000032">
    <property type="entry name" value="palladin isoform X1"/>
    <property type="match status" value="1"/>
</dbReference>
<feature type="domain" description="Ig-like" evidence="9">
    <location>
        <begin position="211"/>
        <end position="303"/>
    </location>
</feature>
<dbReference type="FunFam" id="2.60.40.10:FF:000402">
    <property type="entry name" value="Protein tyrosine kinase 7 (inactive)"/>
    <property type="match status" value="1"/>
</dbReference>
<feature type="region of interest" description="Disordered" evidence="5">
    <location>
        <begin position="725"/>
        <end position="746"/>
    </location>
</feature>
<keyword evidence="6" id="KW-1133">Transmembrane helix</keyword>
<dbReference type="SMART" id="SM00263">
    <property type="entry name" value="LYZ1"/>
    <property type="match status" value="1"/>
</dbReference>
<feature type="domain" description="Ig-like" evidence="9">
    <location>
        <begin position="576"/>
        <end position="681"/>
    </location>
</feature>
<feature type="compositionally biased region" description="Polar residues" evidence="5">
    <location>
        <begin position="191"/>
        <end position="205"/>
    </location>
</feature>
<organism evidence="10 11">
    <name type="scientific">Acipenser ruthenus</name>
    <name type="common">Sterlet sturgeon</name>
    <dbReference type="NCBI Taxonomy" id="7906"/>
    <lineage>
        <taxon>Eukaryota</taxon>
        <taxon>Metazoa</taxon>
        <taxon>Chordata</taxon>
        <taxon>Craniata</taxon>
        <taxon>Vertebrata</taxon>
        <taxon>Euteleostomi</taxon>
        <taxon>Actinopterygii</taxon>
        <taxon>Chondrostei</taxon>
        <taxon>Acipenseriformes</taxon>
        <taxon>Acipenseridae</taxon>
        <taxon>Acipenser</taxon>
    </lineage>
</organism>
<keyword evidence="6" id="KW-0472">Membrane</keyword>
<dbReference type="GO" id="GO:0050808">
    <property type="term" value="P:synapse organization"/>
    <property type="evidence" value="ECO:0007669"/>
    <property type="project" value="TreeGrafter"/>
</dbReference>
<feature type="domain" description="Ig-like" evidence="9">
    <location>
        <begin position="312"/>
        <end position="397"/>
    </location>
</feature>
<dbReference type="PROSITE" id="PS00128">
    <property type="entry name" value="GLYCOSYL_HYDROL_F22_1"/>
    <property type="match status" value="1"/>
</dbReference>
<name>A0A444UCU7_ACIRT</name>
<comment type="caution">
    <text evidence="10">The sequence shown here is derived from an EMBL/GenBank/DDBJ whole genome shotgun (WGS) entry which is preliminary data.</text>
</comment>
<keyword evidence="10" id="KW-0418">Kinase</keyword>
<dbReference type="GO" id="GO:0005886">
    <property type="term" value="C:plasma membrane"/>
    <property type="evidence" value="ECO:0007669"/>
    <property type="project" value="TreeGrafter"/>
</dbReference>
<dbReference type="InterPro" id="IPR003598">
    <property type="entry name" value="Ig_sub2"/>
</dbReference>
<dbReference type="AlphaFoldDB" id="A0A444UCU7"/>
<evidence type="ECO:0000256" key="1">
    <source>
        <dbReference type="ARBA" id="ARBA00004479"/>
    </source>
</evidence>
<protein>
    <submittedName>
        <fullName evidence="10">Inactive tyrosine-protein kinase 7</fullName>
    </submittedName>
</protein>
<dbReference type="InterPro" id="IPR013783">
    <property type="entry name" value="Ig-like_fold"/>
</dbReference>
<keyword evidence="11" id="KW-1185">Reference proteome</keyword>
<dbReference type="Pfam" id="PF13927">
    <property type="entry name" value="Ig_3"/>
    <property type="match status" value="2"/>
</dbReference>
<dbReference type="InterPro" id="IPR001245">
    <property type="entry name" value="Ser-Thr/Tyr_kinase_cat_dom"/>
</dbReference>
<dbReference type="InterPro" id="IPR001916">
    <property type="entry name" value="Glyco_hydro_22"/>
</dbReference>
<dbReference type="GO" id="GO:0004672">
    <property type="term" value="F:protein kinase activity"/>
    <property type="evidence" value="ECO:0007669"/>
    <property type="project" value="InterPro"/>
</dbReference>
<evidence type="ECO:0000256" key="7">
    <source>
        <dbReference type="SAM" id="SignalP"/>
    </source>
</evidence>
<dbReference type="InterPro" id="IPR011009">
    <property type="entry name" value="Kinase-like_dom_sf"/>
</dbReference>
<dbReference type="SUPFAM" id="SSF56112">
    <property type="entry name" value="Protein kinase-like (PK-like)"/>
    <property type="match status" value="1"/>
</dbReference>
<dbReference type="FunFam" id="3.30.200.20:FF:000167">
    <property type="entry name" value="Putative inactive tyrosine-protein kinase 7"/>
    <property type="match status" value="1"/>
</dbReference>
<dbReference type="PANTHER" id="PTHR45080">
    <property type="entry name" value="CONTACTIN 5"/>
    <property type="match status" value="1"/>
</dbReference>
<dbReference type="GO" id="GO:0008046">
    <property type="term" value="F:axon guidance receptor activity"/>
    <property type="evidence" value="ECO:0007669"/>
    <property type="project" value="TreeGrafter"/>
</dbReference>
<dbReference type="EMBL" id="SCEB01214814">
    <property type="protein sequence ID" value="RXM32992.1"/>
    <property type="molecule type" value="Genomic_DNA"/>
</dbReference>
<keyword evidence="10" id="KW-0808">Transferase</keyword>
<feature type="chain" id="PRO_5019168714" evidence="7">
    <location>
        <begin position="26"/>
        <end position="1006"/>
    </location>
</feature>
<dbReference type="GO" id="GO:0043025">
    <property type="term" value="C:neuronal cell body"/>
    <property type="evidence" value="ECO:0007669"/>
    <property type="project" value="TreeGrafter"/>
</dbReference>
<evidence type="ECO:0000259" key="9">
    <source>
        <dbReference type="PROSITE" id="PS50835"/>
    </source>
</evidence>
<dbReference type="InterPro" id="IPR013098">
    <property type="entry name" value="Ig_I-set"/>
</dbReference>
<dbReference type="Pfam" id="PF07714">
    <property type="entry name" value="PK_Tyr_Ser-Thr"/>
    <property type="match status" value="2"/>
</dbReference>
<dbReference type="Pfam" id="PF07679">
    <property type="entry name" value="I-set"/>
    <property type="match status" value="3"/>
</dbReference>
<dbReference type="Gene3D" id="2.60.40.10">
    <property type="entry name" value="Immunoglobulins"/>
    <property type="match status" value="5"/>
</dbReference>
<dbReference type="InterPro" id="IPR050958">
    <property type="entry name" value="Cell_Adh-Cytoskel_Orgn"/>
</dbReference>
<feature type="domain" description="Ig-like" evidence="9">
    <location>
        <begin position="406"/>
        <end position="492"/>
    </location>
</feature>
<dbReference type="SUPFAM" id="SSF48726">
    <property type="entry name" value="Immunoglobulin"/>
    <property type="match status" value="5"/>
</dbReference>
<evidence type="ECO:0000313" key="10">
    <source>
        <dbReference type="EMBL" id="RXM32992.1"/>
    </source>
</evidence>
<reference evidence="10 11" key="1">
    <citation type="submission" date="2019-01" db="EMBL/GenBank/DDBJ databases">
        <title>Draft Genome and Complete Hox-Cluster Characterization of the Sterlet Sturgeon (Acipenser ruthenus).</title>
        <authorList>
            <person name="Wei Q."/>
        </authorList>
    </citation>
    <scope>NUCLEOTIDE SEQUENCE [LARGE SCALE GENOMIC DNA]</scope>
    <source>
        <strain evidence="10">WHYD16114868_AA</strain>
        <tissue evidence="10">Blood</tissue>
    </source>
</reference>
<dbReference type="InterPro" id="IPR000719">
    <property type="entry name" value="Prot_kinase_dom"/>
</dbReference>
<comment type="subcellular location">
    <subcellularLocation>
        <location evidence="1">Membrane</location>
        <topology evidence="1">Single-pass type I membrane protein</topology>
    </subcellularLocation>
</comment>
<dbReference type="InterPro" id="IPR007110">
    <property type="entry name" value="Ig-like_dom"/>
</dbReference>
<dbReference type="CDD" id="cd00096">
    <property type="entry name" value="Ig"/>
    <property type="match status" value="1"/>
</dbReference>
<keyword evidence="2" id="KW-1015">Disulfide bond</keyword>
<dbReference type="FunFam" id="2.60.40.10:FF:000432">
    <property type="entry name" value="Protein tyrosine kinase 7 (inactive)"/>
    <property type="match status" value="1"/>
</dbReference>
<dbReference type="PROSITE" id="PS50011">
    <property type="entry name" value="PROTEIN_KINASE_DOM"/>
    <property type="match status" value="1"/>
</dbReference>
<dbReference type="InterPro" id="IPR036179">
    <property type="entry name" value="Ig-like_dom_sf"/>
</dbReference>
<dbReference type="Pfam" id="PF00062">
    <property type="entry name" value="Lys"/>
    <property type="match status" value="1"/>
</dbReference>
<evidence type="ECO:0000256" key="3">
    <source>
        <dbReference type="ARBA" id="ARBA00023180"/>
    </source>
</evidence>
<dbReference type="PROSITE" id="PS51348">
    <property type="entry name" value="GLYCOSYL_HYDROL_F22_2"/>
    <property type="match status" value="1"/>
</dbReference>
<dbReference type="PRINTS" id="PR01832">
    <property type="entry name" value="VEGFRECEPTOR"/>
</dbReference>
<sequence>MKTFLFVSAAALLAIVAVLPPSTDAKVFTKCELASQLKAKMPQMGPGGNKKMQEMLAKVICKAETTGFNTSAVNPAGLPGFNPPRPPPSKPAGLPKILSDKNHGKIPGFDNLLGIFQLPSQLVCNNKMSLCKLDCSKLIDDDITDDIACMNKIVFQFKGKGIRFSWRYRRRSGDRGRRTPPLPPTLKTKGEGSSNSPTGQLQHLRSASSAPKAAIYFTKEPKSQDALHGRSAILRCEVENPADMVFEWLHDGVPVQDSERRFKESSNLKFTAVDRREDAGNFQCVATNTVSGDQARSTNASFNIKWLETGGVTLKEPPTVSEIQSSSPVTLRCNIDGHPRPTCQWFKDGSKLTDRIHQINNKERTLTLKSASPDDNGVYYCCAKNAVGQICSNENFTLGIIDESYPRPLIVPQDQVVNRNEEAMLHCQFTAQPPPVQEWFFEGELVTNKTRVFLFNNGSLQITQVKTRNTGVYKCVAKGPKGNSAELTATLRIADIEDMMPMKPEVFTADTMQRVYCRPPQGHPEPAVWWEREGVRIPSSGRVYSEGKELIFSPIEGGDSGTYTCLAENKAGLKKQEMTITVAMYILFKLDPENTTVYQGHTAILHCQATGDPAPSIQWKIKDKILDSSKTSPKFQKMPNGSLVINDVTTEDSGKYTCIAGNSCNIKHRDAFLYVVEKPVTKTQEEIGQTPYKMIQTIGLSVGAAVAYIIVVLGLMFYCKKRRNAKRQQKSPEGEEPEMECLNGGSAVQQNGQTTAEIQEEVALTNMGTTVTANKRHSSNDKMHFPRTNLQTITTLGKGEFGEVFLAKAKGVEDPETETVVLVKSLQTRDEQLQMDFRREFEMFGKLNHGNVVRLLGLCREAEPHYMILEYVDLGDLKQFLKIAKSKDEKIKPQPISTKQKAWIPLRWLPAESIFEDDFSTKSDVWSFGVLMWEVFTHGEQPYIKLTDDEVLAGLQGGKMKLPAPEGCPSKLYKLMVRCWAPSPKDRPSFSELANALGDISADSKA</sequence>
<feature type="transmembrane region" description="Helical" evidence="6">
    <location>
        <begin position="698"/>
        <end position="719"/>
    </location>
</feature>
<dbReference type="PANTHER" id="PTHR45080:SF21">
    <property type="entry name" value="INACTIVE TYROSINE-PROTEIN KINASE 7"/>
    <property type="match status" value="1"/>
</dbReference>
<dbReference type="InterPro" id="IPR019799">
    <property type="entry name" value="Glyco_hydro_22_CS"/>
</dbReference>
<dbReference type="GO" id="GO:0005524">
    <property type="term" value="F:ATP binding"/>
    <property type="evidence" value="ECO:0007669"/>
    <property type="project" value="InterPro"/>
</dbReference>